<dbReference type="AlphaFoldDB" id="A0A0D9NHQ9"/>
<organism evidence="1 2">
    <name type="scientific">Metarhizium anisopliae BRIP 53293</name>
    <dbReference type="NCBI Taxonomy" id="1291518"/>
    <lineage>
        <taxon>Eukaryota</taxon>
        <taxon>Fungi</taxon>
        <taxon>Dikarya</taxon>
        <taxon>Ascomycota</taxon>
        <taxon>Pezizomycotina</taxon>
        <taxon>Sordariomycetes</taxon>
        <taxon>Hypocreomycetidae</taxon>
        <taxon>Hypocreales</taxon>
        <taxon>Clavicipitaceae</taxon>
        <taxon>Metarhizium</taxon>
    </lineage>
</organism>
<sequence length="131" mass="15163">MHKSTFSEPTIAPAPSYNLAMKSGRHDWQSAERYLNGFYSKNVFLRLWENYHQIAAILGKARSIGENPEATQERKIIFREASKVVKAYRKRKAAGGFKTDAEYLRERVMAYSKYAAAMNELEGYFGYKFFV</sequence>
<dbReference type="EMBL" id="KE384809">
    <property type="protein sequence ID" value="KJK73532.1"/>
    <property type="molecule type" value="Genomic_DNA"/>
</dbReference>
<dbReference type="Proteomes" id="UP000054544">
    <property type="component" value="Unassembled WGS sequence"/>
</dbReference>
<evidence type="ECO:0000313" key="2">
    <source>
        <dbReference type="Proteomes" id="UP000054544"/>
    </source>
</evidence>
<gene>
    <name evidence="1" type="ORF">H634G_11218</name>
</gene>
<name>A0A0D9NHQ9_METAN</name>
<keyword evidence="2" id="KW-1185">Reference proteome</keyword>
<proteinExistence type="predicted"/>
<reference evidence="2" key="1">
    <citation type="journal article" date="2014" name="BMC Genomics">
        <title>The genome sequence of the biocontrol fungus Metarhizium anisopliae and comparative genomics of Metarhizium species.</title>
        <authorList>
            <person name="Pattemore J.A."/>
            <person name="Hane J.K."/>
            <person name="Williams A.H."/>
            <person name="Wilson B.A."/>
            <person name="Stodart B.J."/>
            <person name="Ash G.J."/>
        </authorList>
    </citation>
    <scope>NUCLEOTIDE SEQUENCE [LARGE SCALE GENOMIC DNA]</scope>
    <source>
        <strain evidence="2">BRIP 53293</strain>
    </source>
</reference>
<accession>A0A0D9NHQ9</accession>
<evidence type="ECO:0000313" key="1">
    <source>
        <dbReference type="EMBL" id="KJK73532.1"/>
    </source>
</evidence>
<protein>
    <submittedName>
        <fullName evidence="1">Uncharacterized protein</fullName>
    </submittedName>
</protein>